<evidence type="ECO:0000259" key="2">
    <source>
        <dbReference type="SMART" id="SM00014"/>
    </source>
</evidence>
<keyword evidence="4" id="KW-1185">Reference proteome</keyword>
<dbReference type="EMBL" id="FOAF01000015">
    <property type="protein sequence ID" value="SEM53773.1"/>
    <property type="molecule type" value="Genomic_DNA"/>
</dbReference>
<reference evidence="4" key="1">
    <citation type="submission" date="2016-10" db="EMBL/GenBank/DDBJ databases">
        <authorList>
            <person name="Varghese N."/>
            <person name="Submissions S."/>
        </authorList>
    </citation>
    <scope>NUCLEOTIDE SEQUENCE [LARGE SCALE GENOMIC DNA]</scope>
    <source>
        <strain evidence="4">DSM 18733</strain>
    </source>
</reference>
<name>A0A1H7Z6G0_OLID1</name>
<dbReference type="SUPFAM" id="SSF48317">
    <property type="entry name" value="Acid phosphatase/Vanadium-dependent haloperoxidase"/>
    <property type="match status" value="1"/>
</dbReference>
<evidence type="ECO:0000313" key="4">
    <source>
        <dbReference type="Proteomes" id="UP000199421"/>
    </source>
</evidence>
<dbReference type="Pfam" id="PF01569">
    <property type="entry name" value="PAP2"/>
    <property type="match status" value="1"/>
</dbReference>
<accession>A0A1H7Z6G0</accession>
<proteinExistence type="predicted"/>
<organism evidence="3 4">
    <name type="scientific">Olivibacter domesticus</name>
    <name type="common">Pseudosphingobacterium domesticum</name>
    <dbReference type="NCBI Taxonomy" id="407022"/>
    <lineage>
        <taxon>Bacteria</taxon>
        <taxon>Pseudomonadati</taxon>
        <taxon>Bacteroidota</taxon>
        <taxon>Sphingobacteriia</taxon>
        <taxon>Sphingobacteriales</taxon>
        <taxon>Sphingobacteriaceae</taxon>
        <taxon>Olivibacter</taxon>
    </lineage>
</organism>
<gene>
    <name evidence="3" type="ORF">SAMN05661044_05437</name>
</gene>
<dbReference type="STRING" id="407022.SAMN05661044_05437"/>
<evidence type="ECO:0000313" key="3">
    <source>
        <dbReference type="EMBL" id="SEM53773.1"/>
    </source>
</evidence>
<feature type="signal peptide" evidence="1">
    <location>
        <begin position="1"/>
        <end position="24"/>
    </location>
</feature>
<sequence length="281" mass="31245">MRMIQKRLTLFFVLLSFVSTLANAYEEVTDSIPVKPKSNDAIRFADASIHTLISPIRWKSKDWLKVGGVIGGTALLTLVDKPVRSFWQKRDSKVWDGVERAGFHYGKPYAAFIMTGGFYLTGVVIKNKWARETGLMLAAAYLTGGAVQTFMKTAVGRARPGTGVGPWRFDPFSPDPGYHSFPSGHIQIATISAVILAHRVESPVLKAAFYGTAGVTLVSRMYSDAHWLSDMAFGGAISWFCAQSVIKRMEQNKNTNLFRRKDKITWNFSPSMRGFTLTGNF</sequence>
<feature type="domain" description="Phosphatidic acid phosphatase type 2/haloperoxidase" evidence="2">
    <location>
        <begin position="133"/>
        <end position="246"/>
    </location>
</feature>
<evidence type="ECO:0000256" key="1">
    <source>
        <dbReference type="SAM" id="SignalP"/>
    </source>
</evidence>
<keyword evidence="1" id="KW-0732">Signal</keyword>
<dbReference type="SMART" id="SM00014">
    <property type="entry name" value="acidPPc"/>
    <property type="match status" value="1"/>
</dbReference>
<dbReference type="AlphaFoldDB" id="A0A1H7Z6G0"/>
<protein>
    <submittedName>
        <fullName evidence="3">PAP2 superfamily protein</fullName>
    </submittedName>
</protein>
<feature type="chain" id="PRO_5011570980" evidence="1">
    <location>
        <begin position="25"/>
        <end position="281"/>
    </location>
</feature>
<dbReference type="InterPro" id="IPR000326">
    <property type="entry name" value="PAP2/HPO"/>
</dbReference>
<dbReference type="InterPro" id="IPR036938">
    <property type="entry name" value="PAP2/HPO_sf"/>
</dbReference>
<dbReference type="Proteomes" id="UP000199421">
    <property type="component" value="Unassembled WGS sequence"/>
</dbReference>
<dbReference type="Gene3D" id="1.20.144.10">
    <property type="entry name" value="Phosphatidic acid phosphatase type 2/haloperoxidase"/>
    <property type="match status" value="1"/>
</dbReference>